<name>A0ABU6TUP6_9FABA</name>
<reference evidence="1 2" key="1">
    <citation type="journal article" date="2023" name="Plants (Basel)">
        <title>Bridging the Gap: Combining Genomics and Transcriptomics Approaches to Understand Stylosanthes scabra, an Orphan Legume from the Brazilian Caatinga.</title>
        <authorList>
            <person name="Ferreira-Neto J.R.C."/>
            <person name="da Silva M.D."/>
            <person name="Binneck E."/>
            <person name="de Melo N.F."/>
            <person name="da Silva R.H."/>
            <person name="de Melo A.L.T.M."/>
            <person name="Pandolfi V."/>
            <person name="Bustamante F.O."/>
            <person name="Brasileiro-Vidal A.C."/>
            <person name="Benko-Iseppon A.M."/>
        </authorList>
    </citation>
    <scope>NUCLEOTIDE SEQUENCE [LARGE SCALE GENOMIC DNA]</scope>
    <source>
        <tissue evidence="1">Leaves</tissue>
    </source>
</reference>
<protein>
    <submittedName>
        <fullName evidence="1">Uncharacterized protein</fullName>
    </submittedName>
</protein>
<proteinExistence type="predicted"/>
<accession>A0ABU6TUP6</accession>
<evidence type="ECO:0000313" key="2">
    <source>
        <dbReference type="Proteomes" id="UP001341840"/>
    </source>
</evidence>
<keyword evidence="2" id="KW-1185">Reference proteome</keyword>
<comment type="caution">
    <text evidence="1">The sequence shown here is derived from an EMBL/GenBank/DDBJ whole genome shotgun (WGS) entry which is preliminary data.</text>
</comment>
<evidence type="ECO:0000313" key="1">
    <source>
        <dbReference type="EMBL" id="MED6152596.1"/>
    </source>
</evidence>
<gene>
    <name evidence="1" type="ORF">PIB30_093556</name>
</gene>
<dbReference type="EMBL" id="JASCZI010092625">
    <property type="protein sequence ID" value="MED6152596.1"/>
    <property type="molecule type" value="Genomic_DNA"/>
</dbReference>
<organism evidence="1 2">
    <name type="scientific">Stylosanthes scabra</name>
    <dbReference type="NCBI Taxonomy" id="79078"/>
    <lineage>
        <taxon>Eukaryota</taxon>
        <taxon>Viridiplantae</taxon>
        <taxon>Streptophyta</taxon>
        <taxon>Embryophyta</taxon>
        <taxon>Tracheophyta</taxon>
        <taxon>Spermatophyta</taxon>
        <taxon>Magnoliopsida</taxon>
        <taxon>eudicotyledons</taxon>
        <taxon>Gunneridae</taxon>
        <taxon>Pentapetalae</taxon>
        <taxon>rosids</taxon>
        <taxon>fabids</taxon>
        <taxon>Fabales</taxon>
        <taxon>Fabaceae</taxon>
        <taxon>Papilionoideae</taxon>
        <taxon>50 kb inversion clade</taxon>
        <taxon>dalbergioids sensu lato</taxon>
        <taxon>Dalbergieae</taxon>
        <taxon>Pterocarpus clade</taxon>
        <taxon>Stylosanthes</taxon>
    </lineage>
</organism>
<sequence>MGKLSASPAVGFGGGTTKGSAAGYGHDTGLLFFVSVSQGNAESCQGSAAGKGAALGHFQCLKVRLRHWADQVPQRKVTALVDVKHYKTRLGTSHRSCSNMSI</sequence>
<dbReference type="Proteomes" id="UP001341840">
    <property type="component" value="Unassembled WGS sequence"/>
</dbReference>